<organism evidence="3">
    <name type="scientific">Camponotus floridanus</name>
    <name type="common">Florida carpenter ant</name>
    <dbReference type="NCBI Taxonomy" id="104421"/>
    <lineage>
        <taxon>Eukaryota</taxon>
        <taxon>Metazoa</taxon>
        <taxon>Ecdysozoa</taxon>
        <taxon>Arthropoda</taxon>
        <taxon>Hexapoda</taxon>
        <taxon>Insecta</taxon>
        <taxon>Pterygota</taxon>
        <taxon>Neoptera</taxon>
        <taxon>Endopterygota</taxon>
        <taxon>Hymenoptera</taxon>
        <taxon>Apocrita</taxon>
        <taxon>Aculeata</taxon>
        <taxon>Formicoidea</taxon>
        <taxon>Formicidae</taxon>
        <taxon>Formicinae</taxon>
        <taxon>Camponotus</taxon>
    </lineage>
</organism>
<feature type="region of interest" description="Disordered" evidence="1">
    <location>
        <begin position="1"/>
        <end position="30"/>
    </location>
</feature>
<gene>
    <name evidence="2" type="ORF">EAG_11208</name>
</gene>
<dbReference type="Proteomes" id="UP000000311">
    <property type="component" value="Unassembled WGS sequence"/>
</dbReference>
<evidence type="ECO:0000256" key="1">
    <source>
        <dbReference type="SAM" id="MobiDB-lite"/>
    </source>
</evidence>
<protein>
    <submittedName>
        <fullName evidence="2">Uncharacterized protein</fullName>
    </submittedName>
</protein>
<reference evidence="2 3" key="1">
    <citation type="journal article" date="2010" name="Science">
        <title>Genomic comparison of the ants Camponotus floridanus and Harpegnathos saltator.</title>
        <authorList>
            <person name="Bonasio R."/>
            <person name="Zhang G."/>
            <person name="Ye C."/>
            <person name="Mutti N.S."/>
            <person name="Fang X."/>
            <person name="Qin N."/>
            <person name="Donahue G."/>
            <person name="Yang P."/>
            <person name="Li Q."/>
            <person name="Li C."/>
            <person name="Zhang P."/>
            <person name="Huang Z."/>
            <person name="Berger S.L."/>
            <person name="Reinberg D."/>
            <person name="Wang J."/>
            <person name="Liebig J."/>
        </authorList>
    </citation>
    <scope>NUCLEOTIDE SEQUENCE [LARGE SCALE GENOMIC DNA]</scope>
    <source>
        <strain evidence="3">C129</strain>
    </source>
</reference>
<evidence type="ECO:0000313" key="3">
    <source>
        <dbReference type="Proteomes" id="UP000000311"/>
    </source>
</evidence>
<dbReference type="AlphaFoldDB" id="E2A0L4"/>
<dbReference type="EMBL" id="GL435626">
    <property type="protein sequence ID" value="EFN72917.1"/>
    <property type="molecule type" value="Genomic_DNA"/>
</dbReference>
<name>E2A0L4_CAMFO</name>
<accession>E2A0L4</accession>
<dbReference type="InParanoid" id="E2A0L4"/>
<proteinExistence type="predicted"/>
<feature type="compositionally biased region" description="Basic and acidic residues" evidence="1">
    <location>
        <begin position="1"/>
        <end position="12"/>
    </location>
</feature>
<keyword evidence="3" id="KW-1185">Reference proteome</keyword>
<evidence type="ECO:0000313" key="2">
    <source>
        <dbReference type="EMBL" id="EFN72917.1"/>
    </source>
</evidence>
<sequence>MKREWTSERGSEDAEEATTTSNLHDPRRSFRSSDLPEDVAIVLFLPLLLKISRSYACRGSKQKGRERSSEERQIRLLGGVRVKRREKNSCRRVEGIDIAIAKEEGRSEYGAAVPRHNNRAPHTAELADDFIELGPLGLRAQDLPETASNYNAGSDPGPLLMDMMHSDNERHTPLAFSLRRIRVYIRLVVIHAVRLEGVGRDVERRKVPSAGRHSVWERNGLIFAVGPRTCSEPSGSLGAPKKGAQDPAAK</sequence>